<feature type="transmembrane region" description="Helical" evidence="14">
    <location>
        <begin position="21"/>
        <end position="42"/>
    </location>
</feature>
<dbReference type="AlphaFoldDB" id="A0AA40CD78"/>
<evidence type="ECO:0000256" key="9">
    <source>
        <dbReference type="ARBA" id="ARBA00023010"/>
    </source>
</evidence>
<keyword evidence="5 14" id="KW-0812">Transmembrane</keyword>
<evidence type="ECO:0000256" key="2">
    <source>
        <dbReference type="ARBA" id="ARBA00004567"/>
    </source>
</evidence>
<dbReference type="GO" id="GO:0106166">
    <property type="term" value="F:spindle pole body-nuclear membrane anchor activity"/>
    <property type="evidence" value="ECO:0007669"/>
    <property type="project" value="TreeGrafter"/>
</dbReference>
<reference evidence="15" key="1">
    <citation type="submission" date="2023-06" db="EMBL/GenBank/DDBJ databases">
        <title>Genome-scale phylogeny and comparative genomics of the fungal order Sordariales.</title>
        <authorList>
            <consortium name="Lawrence Berkeley National Laboratory"/>
            <person name="Hensen N."/>
            <person name="Bonometti L."/>
            <person name="Westerberg I."/>
            <person name="Brannstrom I.O."/>
            <person name="Guillou S."/>
            <person name="Cros-Aarteil S."/>
            <person name="Calhoun S."/>
            <person name="Haridas S."/>
            <person name="Kuo A."/>
            <person name="Mondo S."/>
            <person name="Pangilinan J."/>
            <person name="Riley R."/>
            <person name="LaButti K."/>
            <person name="Andreopoulos B."/>
            <person name="Lipzen A."/>
            <person name="Chen C."/>
            <person name="Yanf M."/>
            <person name="Daum C."/>
            <person name="Ng V."/>
            <person name="Clum A."/>
            <person name="Steindorff A."/>
            <person name="Ohm R."/>
            <person name="Martin F."/>
            <person name="Silar P."/>
            <person name="Natvig D."/>
            <person name="Lalanne C."/>
            <person name="Gautier V."/>
            <person name="Ament-velasquez S.L."/>
            <person name="Kruys A."/>
            <person name="Hutchinson M.I."/>
            <person name="Powell A.J."/>
            <person name="Barry K."/>
            <person name="Miller A.N."/>
            <person name="Grigoriev I.V."/>
            <person name="Debuchy R."/>
            <person name="Gladieux P."/>
            <person name="Thoren M.H."/>
            <person name="Johannesson H."/>
        </authorList>
    </citation>
    <scope>NUCLEOTIDE SEQUENCE</scope>
    <source>
        <strain evidence="15">SMH3391-2</strain>
    </source>
</reference>
<feature type="transmembrane region" description="Helical" evidence="14">
    <location>
        <begin position="262"/>
        <end position="284"/>
    </location>
</feature>
<feature type="transmembrane region" description="Helical" evidence="14">
    <location>
        <begin position="217"/>
        <end position="241"/>
    </location>
</feature>
<protein>
    <submittedName>
        <fullName evidence="15">Nucleoporin protein Ndc1-Nup</fullName>
    </submittedName>
</protein>
<comment type="similarity">
    <text evidence="3">Belongs to the NDC1 family.</text>
</comment>
<dbReference type="GO" id="GO:0031965">
    <property type="term" value="C:nuclear membrane"/>
    <property type="evidence" value="ECO:0007669"/>
    <property type="project" value="UniProtKB-SubCell"/>
</dbReference>
<evidence type="ECO:0000256" key="8">
    <source>
        <dbReference type="ARBA" id="ARBA00022989"/>
    </source>
</evidence>
<comment type="subcellular location">
    <subcellularLocation>
        <location evidence="1">Nucleus membrane</location>
        <topology evidence="1">Multi-pass membrane protein</topology>
    </subcellularLocation>
    <subcellularLocation>
        <location evidence="2">Nucleus</location>
        <location evidence="2">Nuclear pore complex</location>
    </subcellularLocation>
</comment>
<evidence type="ECO:0000256" key="1">
    <source>
        <dbReference type="ARBA" id="ARBA00004232"/>
    </source>
</evidence>
<accession>A0AA40CD78</accession>
<keyword evidence="4" id="KW-0813">Transport</keyword>
<keyword evidence="6" id="KW-0509">mRNA transport</keyword>
<keyword evidence="9" id="KW-0811">Translocation</keyword>
<evidence type="ECO:0000256" key="11">
    <source>
        <dbReference type="ARBA" id="ARBA00023136"/>
    </source>
</evidence>
<evidence type="ECO:0000256" key="13">
    <source>
        <dbReference type="SAM" id="MobiDB-lite"/>
    </source>
</evidence>
<keyword evidence="10" id="KW-0906">Nuclear pore complex</keyword>
<feature type="transmembrane region" description="Helical" evidence="14">
    <location>
        <begin position="48"/>
        <end position="74"/>
    </location>
</feature>
<comment type="caution">
    <text evidence="15">The sequence shown here is derived from an EMBL/GenBank/DDBJ whole genome shotgun (WGS) entry which is preliminary data.</text>
</comment>
<name>A0AA40CD78_9PEZI</name>
<keyword evidence="7" id="KW-0653">Protein transport</keyword>
<proteinExistence type="inferred from homology"/>
<dbReference type="Proteomes" id="UP001174934">
    <property type="component" value="Unassembled WGS sequence"/>
</dbReference>
<evidence type="ECO:0000256" key="7">
    <source>
        <dbReference type="ARBA" id="ARBA00022927"/>
    </source>
</evidence>
<gene>
    <name evidence="15" type="ORF">B0T17DRAFT_603957</name>
</gene>
<evidence type="ECO:0000256" key="4">
    <source>
        <dbReference type="ARBA" id="ARBA00022448"/>
    </source>
</evidence>
<evidence type="ECO:0000256" key="14">
    <source>
        <dbReference type="SAM" id="Phobius"/>
    </source>
</evidence>
<evidence type="ECO:0000256" key="6">
    <source>
        <dbReference type="ARBA" id="ARBA00022816"/>
    </source>
</evidence>
<organism evidence="15 16">
    <name type="scientific">Bombardia bombarda</name>
    <dbReference type="NCBI Taxonomy" id="252184"/>
    <lineage>
        <taxon>Eukaryota</taxon>
        <taxon>Fungi</taxon>
        <taxon>Dikarya</taxon>
        <taxon>Ascomycota</taxon>
        <taxon>Pezizomycotina</taxon>
        <taxon>Sordariomycetes</taxon>
        <taxon>Sordariomycetidae</taxon>
        <taxon>Sordariales</taxon>
        <taxon>Lasiosphaeriaceae</taxon>
        <taxon>Bombardia</taxon>
    </lineage>
</organism>
<evidence type="ECO:0000313" key="15">
    <source>
        <dbReference type="EMBL" id="KAK0634506.1"/>
    </source>
</evidence>
<keyword evidence="8 14" id="KW-1133">Transmembrane helix</keyword>
<evidence type="ECO:0000256" key="3">
    <source>
        <dbReference type="ARBA" id="ARBA00005760"/>
    </source>
</evidence>
<dbReference type="GO" id="GO:0006999">
    <property type="term" value="P:nuclear pore organization"/>
    <property type="evidence" value="ECO:0007669"/>
    <property type="project" value="TreeGrafter"/>
</dbReference>
<evidence type="ECO:0000256" key="10">
    <source>
        <dbReference type="ARBA" id="ARBA00023132"/>
    </source>
</evidence>
<evidence type="ECO:0000256" key="5">
    <source>
        <dbReference type="ARBA" id="ARBA00022692"/>
    </source>
</evidence>
<dbReference type="GO" id="GO:0070762">
    <property type="term" value="C:nuclear pore transmembrane ring"/>
    <property type="evidence" value="ECO:0007669"/>
    <property type="project" value="TreeGrafter"/>
</dbReference>
<dbReference type="GO" id="GO:0051028">
    <property type="term" value="P:mRNA transport"/>
    <property type="evidence" value="ECO:0007669"/>
    <property type="project" value="UniProtKB-KW"/>
</dbReference>
<dbReference type="InterPro" id="IPR019049">
    <property type="entry name" value="Nucleoporin_prot_Ndc1/Nup"/>
</dbReference>
<dbReference type="Pfam" id="PF09531">
    <property type="entry name" value="Ndc1_Nup"/>
    <property type="match status" value="1"/>
</dbReference>
<dbReference type="EMBL" id="JAULSR010000001">
    <property type="protein sequence ID" value="KAK0634506.1"/>
    <property type="molecule type" value="Genomic_DNA"/>
</dbReference>
<keyword evidence="11 14" id="KW-0472">Membrane</keyword>
<sequence>MAPTTVRRSPYKDLLQPALQRRFISTVLFLIAIVYIQAVYLSSWDSFFWTWFPLGPTGVRAVLLLVCGLIIIILRISQYHVGLRTADSAFANFAKHALQFQTAETAVSYTVSAYIFSQLYLWSLPKEAGLEWITYFAPDRARLNEKAIYFTAHILILGLVQAWTHLSNDVDRLSLGVVKAKKNGTGGGAGEAEDKVPIYAKLWSIIKPLAMTAFNRALYALAVSGIVYPFFLRSIVWRVMVFFLRPIYNLPRTNMLPVSLPFSLWSIVRCFTASLLLLLLWSAANTAFSILLAKEPLKDGKPLTNDSRDPNGSLLNGLKSKKLPIQGFALWELAFIARDFPDRRKAIYEDIDRKDGPMWSHVYTICLKVLKDMESRIDSFGKPAQPAAPPAVATLAPKQRTTAPPSDEPIFIRTPPKKSFRAEVEKGLSQVVTAPGQKSQLSPIAKKALTTTKQQLLSAQKEVTGSDDPQGLLQDLALWVVKYPFGWPFRHEYNRRLTICVLGTPYGEASIIMNAAFALGQLAVHSLAEDKYGNVQRDIAAIIRTLTTATRKLETFKDTLGTHWTDVDSKRECPEVEVILETLRETLASVVEAFGPYARDLRLTLTDMRLAREAAGVERGHDFLPSSAVMG</sequence>
<dbReference type="GO" id="GO:0070631">
    <property type="term" value="P:spindle pole body localization"/>
    <property type="evidence" value="ECO:0007669"/>
    <property type="project" value="TreeGrafter"/>
</dbReference>
<keyword evidence="16" id="KW-1185">Reference proteome</keyword>
<dbReference type="PANTHER" id="PTHR13269:SF6">
    <property type="entry name" value="NUCLEOPORIN NDC1"/>
    <property type="match status" value="1"/>
</dbReference>
<evidence type="ECO:0000313" key="16">
    <source>
        <dbReference type="Proteomes" id="UP001174934"/>
    </source>
</evidence>
<dbReference type="PANTHER" id="PTHR13269">
    <property type="entry name" value="NUCLEOPORIN NDC1"/>
    <property type="match status" value="1"/>
</dbReference>
<keyword evidence="12" id="KW-0539">Nucleus</keyword>
<evidence type="ECO:0000256" key="12">
    <source>
        <dbReference type="ARBA" id="ARBA00023242"/>
    </source>
</evidence>
<dbReference type="GO" id="GO:0015031">
    <property type="term" value="P:protein transport"/>
    <property type="evidence" value="ECO:0007669"/>
    <property type="project" value="UniProtKB-KW"/>
</dbReference>
<feature type="region of interest" description="Disordered" evidence="13">
    <location>
        <begin position="380"/>
        <end position="411"/>
    </location>
</feature>
<dbReference type="GO" id="GO:0005816">
    <property type="term" value="C:spindle pole body"/>
    <property type="evidence" value="ECO:0007669"/>
    <property type="project" value="TreeGrafter"/>
</dbReference>
<feature type="transmembrane region" description="Helical" evidence="14">
    <location>
        <begin position="147"/>
        <end position="166"/>
    </location>
</feature>